<dbReference type="HAMAP" id="MF_01463_B">
    <property type="entry name" value="SecD_B"/>
    <property type="match status" value="1"/>
</dbReference>
<evidence type="ECO:0000256" key="5">
    <source>
        <dbReference type="ARBA" id="ARBA00022927"/>
    </source>
</evidence>
<evidence type="ECO:0000256" key="6">
    <source>
        <dbReference type="ARBA" id="ARBA00022989"/>
    </source>
</evidence>
<dbReference type="InterPro" id="IPR005791">
    <property type="entry name" value="SecD"/>
</dbReference>
<dbReference type="PANTHER" id="PTHR30081">
    <property type="entry name" value="PROTEIN-EXPORT MEMBRANE PROTEIN SEC"/>
    <property type="match status" value="1"/>
</dbReference>
<keyword evidence="6 9" id="KW-1133">Transmembrane helix</keyword>
<dbReference type="InterPro" id="IPR054384">
    <property type="entry name" value="SecDF_P1_head"/>
</dbReference>
<proteinExistence type="inferred from homology"/>
<feature type="transmembrane region" description="Helical" evidence="9">
    <location>
        <begin position="416"/>
        <end position="436"/>
    </location>
</feature>
<name>A0ABW3W4C9_9ACTN</name>
<reference evidence="15" key="1">
    <citation type="journal article" date="2019" name="Int. J. Syst. Evol. Microbiol.">
        <title>The Global Catalogue of Microorganisms (GCM) 10K type strain sequencing project: providing services to taxonomists for standard genome sequencing and annotation.</title>
        <authorList>
            <consortium name="The Broad Institute Genomics Platform"/>
            <consortium name="The Broad Institute Genome Sequencing Center for Infectious Disease"/>
            <person name="Wu L."/>
            <person name="Ma J."/>
        </authorList>
    </citation>
    <scope>NUCLEOTIDE SEQUENCE [LARGE SCALE GENOMIC DNA]</scope>
    <source>
        <strain evidence="15">CCUG 52478</strain>
    </source>
</reference>
<dbReference type="RefSeq" id="WP_367921918.1">
    <property type="nucleotide sequence ID" value="NZ_BAABAC010000049.1"/>
</dbReference>
<protein>
    <recommendedName>
        <fullName evidence="9">Protein translocase subunit SecD</fullName>
    </recommendedName>
</protein>
<keyword evidence="15" id="KW-1185">Reference proteome</keyword>
<evidence type="ECO:0000256" key="10">
    <source>
        <dbReference type="SAM" id="MobiDB-lite"/>
    </source>
</evidence>
<dbReference type="InterPro" id="IPR048634">
    <property type="entry name" value="SecD_SecF_C"/>
</dbReference>
<comment type="subcellular location">
    <subcellularLocation>
        <location evidence="1 9">Cell membrane</location>
        <topology evidence="1 9">Multi-pass membrane protein</topology>
    </subcellularLocation>
</comment>
<comment type="caution">
    <text evidence="14">The sequence shown here is derived from an EMBL/GenBank/DDBJ whole genome shotgun (WGS) entry which is preliminary data.</text>
</comment>
<keyword evidence="3 9" id="KW-1003">Cell membrane</keyword>
<keyword evidence="4 9" id="KW-0812">Transmembrane</keyword>
<keyword evidence="2 9" id="KW-0813">Transport</keyword>
<comment type="similarity">
    <text evidence="9">Belongs to the SecD/SecF family. SecD subfamily.</text>
</comment>
<dbReference type="InterPro" id="IPR022813">
    <property type="entry name" value="SecD/SecF_arch_bac"/>
</dbReference>
<dbReference type="Gene3D" id="1.20.1640.10">
    <property type="entry name" value="Multidrug efflux transporter AcrB transmembrane domain"/>
    <property type="match status" value="1"/>
</dbReference>
<evidence type="ECO:0000256" key="3">
    <source>
        <dbReference type="ARBA" id="ARBA00022475"/>
    </source>
</evidence>
<evidence type="ECO:0000256" key="9">
    <source>
        <dbReference type="HAMAP-Rule" id="MF_01463"/>
    </source>
</evidence>
<sequence>MARRPRPGRHLVIFFLGLAILYGLTALSQANVGKGESAWKPALGLDLQGGTRITLTAEGSPKKENLDEARRIIDQRVNGSGVAEATVTTQAGNNIVVEVPGNTANRAQLEETVTRQAQLRFRLVACSEQNPSKCAGGATGGNGMTGGLNRPAPQYKADGTPTPSPTPTPTDGASTPAAPAPPAASEIAKTATAQFNIDWSRKPDAASIAEFAKYTCSPKGILLGADGKPADLPDVPYEPLVACSQPESGNASQKYLLSRSVIEGTELTNAFAGTPQKGIGWEVNLEMGNSKDKAYPKGSTGASTDFETVSRAFRGTDEQFAIVLDGTIISAPVMTAVISDGRSSISGNFTEQSALDLANSLKFGALPIKFSDSQTSVEEIGPSLAGNQLTAGLTAGAIGLVLVMLYCLIYYRGLGLVVVSSLFVAASITYAMVLLLGKTAGFTLTLPGIAGLIIAVGITADSFVIFFERIRDEMREGKSMRVAVETGWARARVTRIAANTVQILSALVLYIFATGVVKGFGFALGLTTLIDLAVLFWFTKPMVSWLAQFKAFNSGHKLSGLSKETLGVEITRSRRTATAGGDA</sequence>
<feature type="transmembrane region" description="Helical" evidence="9">
    <location>
        <begin position="448"/>
        <end position="467"/>
    </location>
</feature>
<feature type="domain" description="SecDF P1 head subdomain" evidence="13">
    <location>
        <begin position="251"/>
        <end position="368"/>
    </location>
</feature>
<feature type="domain" description="Protein export membrane protein SecD/SecF C-terminal" evidence="11">
    <location>
        <begin position="373"/>
        <end position="546"/>
    </location>
</feature>
<dbReference type="Pfam" id="PF22599">
    <property type="entry name" value="SecDF_P1_head"/>
    <property type="match status" value="1"/>
</dbReference>
<dbReference type="Pfam" id="PF02355">
    <property type="entry name" value="SecD_SecF_C"/>
    <property type="match status" value="1"/>
</dbReference>
<comment type="caution">
    <text evidence="9">Lacks conserved residue(s) required for the propagation of feature annotation.</text>
</comment>
<evidence type="ECO:0000256" key="1">
    <source>
        <dbReference type="ARBA" id="ARBA00004651"/>
    </source>
</evidence>
<evidence type="ECO:0000313" key="15">
    <source>
        <dbReference type="Proteomes" id="UP001597229"/>
    </source>
</evidence>
<feature type="transmembrane region" description="Helical" evidence="9">
    <location>
        <begin position="519"/>
        <end position="538"/>
    </location>
</feature>
<gene>
    <name evidence="9 14" type="primary">secD</name>
    <name evidence="14" type="ORF">ACFQ3F_14850</name>
</gene>
<comment type="subunit">
    <text evidence="9">Forms a complex with SecF. Part of the essential Sec protein translocation apparatus which comprises SecA, SecYEG and auxiliary proteins SecDF. Other proteins may also be involved.</text>
</comment>
<feature type="domain" description="Protein translocase subunit SecDF P1" evidence="12">
    <location>
        <begin position="67"/>
        <end position="125"/>
    </location>
</feature>
<evidence type="ECO:0000256" key="8">
    <source>
        <dbReference type="ARBA" id="ARBA00023136"/>
    </source>
</evidence>
<dbReference type="Gene3D" id="3.30.1360.200">
    <property type="match status" value="1"/>
</dbReference>
<dbReference type="NCBIfam" id="TIGR01129">
    <property type="entry name" value="secD"/>
    <property type="match status" value="1"/>
</dbReference>
<evidence type="ECO:0000313" key="14">
    <source>
        <dbReference type="EMBL" id="MFD1249073.1"/>
    </source>
</evidence>
<keyword evidence="8 9" id="KW-0472">Membrane</keyword>
<evidence type="ECO:0000256" key="2">
    <source>
        <dbReference type="ARBA" id="ARBA00022448"/>
    </source>
</evidence>
<evidence type="ECO:0000259" key="12">
    <source>
        <dbReference type="Pfam" id="PF21760"/>
    </source>
</evidence>
<accession>A0ABW3W4C9</accession>
<dbReference type="InterPro" id="IPR055344">
    <property type="entry name" value="SecD_SecF_C_bact"/>
</dbReference>
<evidence type="ECO:0000259" key="13">
    <source>
        <dbReference type="Pfam" id="PF22599"/>
    </source>
</evidence>
<dbReference type="NCBIfam" id="TIGR00916">
    <property type="entry name" value="2A0604s01"/>
    <property type="match status" value="1"/>
</dbReference>
<keyword evidence="5 9" id="KW-0653">Protein transport</keyword>
<feature type="transmembrane region" description="Helical" evidence="9">
    <location>
        <begin position="389"/>
        <end position="409"/>
    </location>
</feature>
<evidence type="ECO:0000259" key="11">
    <source>
        <dbReference type="Pfam" id="PF02355"/>
    </source>
</evidence>
<dbReference type="InterPro" id="IPR048631">
    <property type="entry name" value="SecD_1st"/>
</dbReference>
<feature type="compositionally biased region" description="Gly residues" evidence="10">
    <location>
        <begin position="137"/>
        <end position="146"/>
    </location>
</feature>
<evidence type="ECO:0000256" key="7">
    <source>
        <dbReference type="ARBA" id="ARBA00023010"/>
    </source>
</evidence>
<dbReference type="Proteomes" id="UP001597229">
    <property type="component" value="Unassembled WGS sequence"/>
</dbReference>
<dbReference type="Gene3D" id="3.30.70.3220">
    <property type="match status" value="1"/>
</dbReference>
<organism evidence="14 15">
    <name type="scientific">Nocardioides ginsengisoli</name>
    <dbReference type="NCBI Taxonomy" id="363868"/>
    <lineage>
        <taxon>Bacteria</taxon>
        <taxon>Bacillati</taxon>
        <taxon>Actinomycetota</taxon>
        <taxon>Actinomycetes</taxon>
        <taxon>Propionibacteriales</taxon>
        <taxon>Nocardioidaceae</taxon>
        <taxon>Nocardioides</taxon>
    </lineage>
</organism>
<feature type="region of interest" description="Disordered" evidence="10">
    <location>
        <begin position="130"/>
        <end position="187"/>
    </location>
</feature>
<keyword evidence="7 9" id="KW-0811">Translocation</keyword>
<dbReference type="Pfam" id="PF21760">
    <property type="entry name" value="SecD_1st"/>
    <property type="match status" value="1"/>
</dbReference>
<dbReference type="EMBL" id="JBHTLX010000020">
    <property type="protein sequence ID" value="MFD1249073.1"/>
    <property type="molecule type" value="Genomic_DNA"/>
</dbReference>
<evidence type="ECO:0000256" key="4">
    <source>
        <dbReference type="ARBA" id="ARBA00022692"/>
    </source>
</evidence>
<dbReference type="SUPFAM" id="SSF82866">
    <property type="entry name" value="Multidrug efflux transporter AcrB transmembrane domain"/>
    <property type="match status" value="1"/>
</dbReference>
<comment type="function">
    <text evidence="9">Part of the Sec protein translocase complex. Interacts with the SecYEG preprotein conducting channel. SecDF uses the proton motive force (PMF) to complete protein translocation after the ATP-dependent function of SecA.</text>
</comment>
<dbReference type="PANTHER" id="PTHR30081:SF1">
    <property type="entry name" value="PROTEIN TRANSLOCASE SUBUNIT SECD"/>
    <property type="match status" value="1"/>
</dbReference>
<feature type="transmembrane region" description="Helical" evidence="9">
    <location>
        <begin position="496"/>
        <end position="513"/>
    </location>
</feature>